<keyword evidence="6" id="KW-0175">Coiled coil</keyword>
<dbReference type="Gene3D" id="1.20.1330.10">
    <property type="entry name" value="f41 fragment of flagellin, N-terminal domain"/>
    <property type="match status" value="2"/>
</dbReference>
<keyword evidence="5" id="KW-0975">Bacterial flagellum</keyword>
<gene>
    <name evidence="9" type="ORF">SAMN05216262_101505</name>
</gene>
<evidence type="ECO:0000256" key="4">
    <source>
        <dbReference type="ARBA" id="ARBA00022525"/>
    </source>
</evidence>
<evidence type="ECO:0000256" key="6">
    <source>
        <dbReference type="SAM" id="Coils"/>
    </source>
</evidence>
<evidence type="ECO:0000256" key="5">
    <source>
        <dbReference type="ARBA" id="ARBA00023143"/>
    </source>
</evidence>
<dbReference type="RefSeq" id="WP_085282354.1">
    <property type="nucleotide sequence ID" value="NZ_FOBI01000001.1"/>
</dbReference>
<dbReference type="GO" id="GO:0005198">
    <property type="term" value="F:structural molecule activity"/>
    <property type="evidence" value="ECO:0007669"/>
    <property type="project" value="InterPro"/>
</dbReference>
<dbReference type="AlphaFoldDB" id="A0A1H7HI55"/>
<organism evidence="9 10">
    <name type="scientific">Colwellia chukchiensis</name>
    <dbReference type="NCBI Taxonomy" id="641665"/>
    <lineage>
        <taxon>Bacteria</taxon>
        <taxon>Pseudomonadati</taxon>
        <taxon>Pseudomonadota</taxon>
        <taxon>Gammaproteobacteria</taxon>
        <taxon>Alteromonadales</taxon>
        <taxon>Colwelliaceae</taxon>
        <taxon>Colwellia</taxon>
    </lineage>
</organism>
<sequence>MRVSTAQFYFQNSQQLTSKQSNVNDQMGYLSSGKRVLTAKDDAVAYGTLAGYKDELANIEKYKRNITQAENRNSLQDNAFANAENMMQELKRIFTQANNGTLSSDDLVSLAEQAKNSQSQLLDIANTKDETGGYIFAGFQTHKEPFSLQLDNTVTYQGDSGIRQLQIAKNVFVETNQPGDLAFAKIANDIGDFGTNYINNSSGFSVNNATVVDPSSYDTTTNPPNYKLSFSAPNDLTVTDGNGAVVVPSAPYVAGQTIAFNGVEVQLSGNPLPGDEVDLYPQQEVNIFSTIKAAIDWMASGSTPANPLQHEVDYAHILSQLDQGLNHLTTRRSESGIRLQLIDSQANNHADTELTLASGKSNIEDLDFAKAVANFEQSKVALQAAQQSFVQVKDLNLFNFI</sequence>
<protein>
    <submittedName>
        <fullName evidence="9">Flagellar hook-associated protein 3 FlgL</fullName>
    </submittedName>
</protein>
<comment type="similarity">
    <text evidence="3">Belongs to the bacterial flagellin family.</text>
</comment>
<dbReference type="InterPro" id="IPR001029">
    <property type="entry name" value="Flagellin_N"/>
</dbReference>
<evidence type="ECO:0000256" key="2">
    <source>
        <dbReference type="ARBA" id="ARBA00004613"/>
    </source>
</evidence>
<dbReference type="Pfam" id="PF00669">
    <property type="entry name" value="Flagellin_N"/>
    <property type="match status" value="1"/>
</dbReference>
<dbReference type="GO" id="GO:0009424">
    <property type="term" value="C:bacterial-type flagellum hook"/>
    <property type="evidence" value="ECO:0007669"/>
    <property type="project" value="InterPro"/>
</dbReference>
<dbReference type="Pfam" id="PF00700">
    <property type="entry name" value="Flagellin_C"/>
    <property type="match status" value="1"/>
</dbReference>
<accession>A0A1H7HI55</accession>
<comment type="subcellular location">
    <subcellularLocation>
        <location evidence="1">Bacterial flagellum</location>
    </subcellularLocation>
    <subcellularLocation>
        <location evidence="2">Secreted</location>
    </subcellularLocation>
</comment>
<proteinExistence type="inferred from homology"/>
<feature type="domain" description="Flagellin C-terminal" evidence="8">
    <location>
        <begin position="319"/>
        <end position="400"/>
    </location>
</feature>
<dbReference type="GO" id="GO:0071973">
    <property type="term" value="P:bacterial-type flagellum-dependent cell motility"/>
    <property type="evidence" value="ECO:0007669"/>
    <property type="project" value="InterPro"/>
</dbReference>
<evidence type="ECO:0000313" key="9">
    <source>
        <dbReference type="EMBL" id="SEK49848.1"/>
    </source>
</evidence>
<dbReference type="InterPro" id="IPR046358">
    <property type="entry name" value="Flagellin_C"/>
</dbReference>
<dbReference type="InterPro" id="IPR001492">
    <property type="entry name" value="Flagellin"/>
</dbReference>
<dbReference type="Proteomes" id="UP000199297">
    <property type="component" value="Unassembled WGS sequence"/>
</dbReference>
<keyword evidence="10" id="KW-1185">Reference proteome</keyword>
<name>A0A1H7HI55_9GAMM</name>
<dbReference type="EMBL" id="FOBI01000001">
    <property type="protein sequence ID" value="SEK49848.1"/>
    <property type="molecule type" value="Genomic_DNA"/>
</dbReference>
<dbReference type="PANTHER" id="PTHR42792">
    <property type="entry name" value="FLAGELLIN"/>
    <property type="match status" value="1"/>
</dbReference>
<evidence type="ECO:0000313" key="10">
    <source>
        <dbReference type="Proteomes" id="UP000199297"/>
    </source>
</evidence>
<keyword evidence="9" id="KW-0966">Cell projection</keyword>
<keyword evidence="9" id="KW-0969">Cilium</keyword>
<evidence type="ECO:0000259" key="7">
    <source>
        <dbReference type="Pfam" id="PF00669"/>
    </source>
</evidence>
<dbReference type="OrthoDB" id="9768249at2"/>
<keyword evidence="4" id="KW-0964">Secreted</keyword>
<dbReference type="GO" id="GO:0005576">
    <property type="term" value="C:extracellular region"/>
    <property type="evidence" value="ECO:0007669"/>
    <property type="project" value="UniProtKB-SubCell"/>
</dbReference>
<reference evidence="10" key="1">
    <citation type="submission" date="2016-10" db="EMBL/GenBank/DDBJ databases">
        <authorList>
            <person name="Varghese N."/>
            <person name="Submissions S."/>
        </authorList>
    </citation>
    <scope>NUCLEOTIDE SEQUENCE [LARGE SCALE GENOMIC DNA]</scope>
    <source>
        <strain evidence="10">CGMCC 1.9127</strain>
    </source>
</reference>
<evidence type="ECO:0000256" key="1">
    <source>
        <dbReference type="ARBA" id="ARBA00004365"/>
    </source>
</evidence>
<feature type="domain" description="Flagellin N-terminal" evidence="7">
    <location>
        <begin position="3"/>
        <end position="141"/>
    </location>
</feature>
<dbReference type="InterPro" id="IPR013384">
    <property type="entry name" value="Flagell_FlgL"/>
</dbReference>
<dbReference type="STRING" id="641665.GCA_002104455_00200"/>
<dbReference type="PANTHER" id="PTHR42792:SF1">
    <property type="entry name" value="FLAGELLAR HOOK-ASSOCIATED PROTEIN 3"/>
    <property type="match status" value="1"/>
</dbReference>
<evidence type="ECO:0000259" key="8">
    <source>
        <dbReference type="Pfam" id="PF00700"/>
    </source>
</evidence>
<dbReference type="SUPFAM" id="SSF64518">
    <property type="entry name" value="Phase 1 flagellin"/>
    <property type="match status" value="1"/>
</dbReference>
<evidence type="ECO:0000256" key="3">
    <source>
        <dbReference type="ARBA" id="ARBA00005709"/>
    </source>
</evidence>
<feature type="coiled-coil region" evidence="6">
    <location>
        <begin position="52"/>
        <end position="79"/>
    </location>
</feature>
<keyword evidence="9" id="KW-0282">Flagellum</keyword>
<dbReference type="NCBIfam" id="TIGR02550">
    <property type="entry name" value="flagell_flgL"/>
    <property type="match status" value="1"/>
</dbReference>